<proteinExistence type="predicted"/>
<keyword evidence="3" id="KW-1185">Reference proteome</keyword>
<dbReference type="Pfam" id="PF11151">
    <property type="entry name" value="DUF2929"/>
    <property type="match status" value="1"/>
</dbReference>
<dbReference type="EMBL" id="JOTN01000004">
    <property type="protein sequence ID" value="KEK20203.1"/>
    <property type="molecule type" value="Genomic_DNA"/>
</dbReference>
<reference evidence="2 3" key="1">
    <citation type="submission" date="2014-06" db="EMBL/GenBank/DDBJ databases">
        <title>Draft genome sequence of Bacillus manliponensis JCM 15802 (MCCC 1A00708).</title>
        <authorList>
            <person name="Lai Q."/>
            <person name="Liu Y."/>
            <person name="Shao Z."/>
        </authorList>
    </citation>
    <scope>NUCLEOTIDE SEQUENCE [LARGE SCALE GENOMIC DNA]</scope>
    <source>
        <strain evidence="2 3">JCM 15802</strain>
    </source>
</reference>
<accession>A0A073KD07</accession>
<feature type="transmembrane region" description="Helical" evidence="1">
    <location>
        <begin position="34"/>
        <end position="52"/>
    </location>
</feature>
<name>A0A073KD07_9BACI</name>
<dbReference type="RefSeq" id="WP_034637509.1">
    <property type="nucleotide sequence ID" value="NZ_CBCSJC010000003.1"/>
</dbReference>
<evidence type="ECO:0000313" key="2">
    <source>
        <dbReference type="EMBL" id="KEK20203.1"/>
    </source>
</evidence>
<dbReference type="InterPro" id="IPR021324">
    <property type="entry name" value="DUF2929"/>
</dbReference>
<evidence type="ECO:0000313" key="3">
    <source>
        <dbReference type="Proteomes" id="UP000027822"/>
    </source>
</evidence>
<keyword evidence="1" id="KW-0472">Membrane</keyword>
<comment type="caution">
    <text evidence="2">The sequence shown here is derived from an EMBL/GenBank/DDBJ whole genome shotgun (WGS) entry which is preliminary data.</text>
</comment>
<evidence type="ECO:0000256" key="1">
    <source>
        <dbReference type="SAM" id="Phobius"/>
    </source>
</evidence>
<protein>
    <submittedName>
        <fullName evidence="2">DeoR faimly transcriptional regulator</fullName>
    </submittedName>
</protein>
<dbReference type="Proteomes" id="UP000027822">
    <property type="component" value="Unassembled WGS sequence"/>
</dbReference>
<organism evidence="2 3">
    <name type="scientific">Bacillus manliponensis</name>
    <dbReference type="NCBI Taxonomy" id="574376"/>
    <lineage>
        <taxon>Bacteria</taxon>
        <taxon>Bacillati</taxon>
        <taxon>Bacillota</taxon>
        <taxon>Bacilli</taxon>
        <taxon>Bacillales</taxon>
        <taxon>Bacillaceae</taxon>
        <taxon>Bacillus</taxon>
        <taxon>Bacillus cereus group</taxon>
    </lineage>
</organism>
<keyword evidence="1" id="KW-1133">Transmembrane helix</keyword>
<sequence length="60" mass="6673">MRVIWAFIWSFVLTHMVSYVVGSMLGSTYNFQEASIYSVAVTVLVLLVGAAIPNEPVEQH</sequence>
<dbReference type="OrthoDB" id="2440739at2"/>
<dbReference type="eggNOG" id="ENOG5033CMT">
    <property type="taxonomic scope" value="Bacteria"/>
</dbReference>
<keyword evidence="1" id="KW-0812">Transmembrane</keyword>
<dbReference type="AlphaFoldDB" id="A0A073KD07"/>
<gene>
    <name evidence="2" type="ORF">BAMA_17315</name>
</gene>